<accession>B8HW04</accession>
<name>B8HW04_CYAP4</name>
<proteinExistence type="predicted"/>
<dbReference type="AlphaFoldDB" id="B8HW04"/>
<dbReference type="HOGENOM" id="CLU_2492642_0_0_3"/>
<feature type="region of interest" description="Disordered" evidence="1">
    <location>
        <begin position="1"/>
        <end position="37"/>
    </location>
</feature>
<organism evidence="3">
    <name type="scientific">Cyanothece sp. (strain PCC 7425 / ATCC 29141)</name>
    <dbReference type="NCBI Taxonomy" id="395961"/>
    <lineage>
        <taxon>Bacteria</taxon>
        <taxon>Bacillati</taxon>
        <taxon>Cyanobacteriota</taxon>
        <taxon>Cyanophyceae</taxon>
        <taxon>Gomontiellales</taxon>
        <taxon>Cyanothecaceae</taxon>
        <taxon>Cyanothece</taxon>
    </lineage>
</organism>
<keyword evidence="2" id="KW-0812">Transmembrane</keyword>
<evidence type="ECO:0000256" key="1">
    <source>
        <dbReference type="SAM" id="MobiDB-lite"/>
    </source>
</evidence>
<evidence type="ECO:0000313" key="3">
    <source>
        <dbReference type="EMBL" id="ACL43182.1"/>
    </source>
</evidence>
<evidence type="ECO:0000256" key="2">
    <source>
        <dbReference type="SAM" id="Phobius"/>
    </source>
</evidence>
<dbReference type="EMBL" id="CP001344">
    <property type="protein sequence ID" value="ACL43182.1"/>
    <property type="molecule type" value="Genomic_DNA"/>
</dbReference>
<reference evidence="3" key="1">
    <citation type="submission" date="2009-01" db="EMBL/GenBank/DDBJ databases">
        <title>Complete sequence of chromosome Cyanothece sp. PCC 7425.</title>
        <authorList>
            <consortium name="US DOE Joint Genome Institute"/>
            <person name="Lucas S."/>
            <person name="Copeland A."/>
            <person name="Lapidus A."/>
            <person name="Glavina del Rio T."/>
            <person name="Dalin E."/>
            <person name="Tice H."/>
            <person name="Bruce D."/>
            <person name="Goodwin L."/>
            <person name="Pitluck S."/>
            <person name="Sims D."/>
            <person name="Meineke L."/>
            <person name="Brettin T."/>
            <person name="Detter J.C."/>
            <person name="Han C."/>
            <person name="Larimer F."/>
            <person name="Land M."/>
            <person name="Hauser L."/>
            <person name="Kyrpides N."/>
            <person name="Ovchinnikova G."/>
            <person name="Liberton M."/>
            <person name="Stoeckel J."/>
            <person name="Banerjee A."/>
            <person name="Singh A."/>
            <person name="Page L."/>
            <person name="Sato H."/>
            <person name="Zhao L."/>
            <person name="Sherman L."/>
            <person name="Pakrasi H."/>
            <person name="Richardson P."/>
        </authorList>
    </citation>
    <scope>NUCLEOTIDE SEQUENCE</scope>
    <source>
        <strain evidence="3">PCC 7425</strain>
    </source>
</reference>
<sequence length="86" mass="9138">MKPLAQPQMQIQQPAMPSSPVQPVSTPPEAVVSQSEPQIQQPSVLSLPAQSVVTSSEGLTLVLLIALIMVLTVFARVILGQPPSRE</sequence>
<keyword evidence="2" id="KW-0472">Membrane</keyword>
<keyword evidence="2" id="KW-1133">Transmembrane helix</keyword>
<dbReference type="KEGG" id="cyn:Cyan7425_0795"/>
<feature type="transmembrane region" description="Helical" evidence="2">
    <location>
        <begin position="58"/>
        <end position="79"/>
    </location>
</feature>
<feature type="compositionally biased region" description="Low complexity" evidence="1">
    <location>
        <begin position="1"/>
        <end position="28"/>
    </location>
</feature>
<gene>
    <name evidence="3" type="ordered locus">Cyan7425_0795</name>
</gene>
<protein>
    <submittedName>
        <fullName evidence="3">Uncharacterized protein</fullName>
    </submittedName>
</protein>